<sequence>MYMCTICGLKKPELGSNPEFEFRSRRRQQESGYMEGISDWCSKCEALRFFLKSDNSNEPSQYLQEQPKRKFANSALEATANSLQRPRRNARANQNDSNMNTPLDRHIQNEVDKFFRQESLGAIPTQYPRNLDQQLRSHSADRARRRNQYVEQRSKSTVREPLHKLHQADHRRCHIRNLTALGALKSNKNVQLDERDATHSAGQRNDLKDLEDEPTVPLQYMRKAPMDKMQNPWQEEVQRQVNQLLVNSAYKGEVKVAKTCDERKLDDEVATNRLTMYEVARDIREMEQDALKKELNQKMLEKQSLVCEWNRIRRRVEGECNRVKAELDDLERQRNMELKPAVERQQGGGPIRPPPPPFKQLESDLERQLKNKNDKLDQIDKQRLESILATLQENSQQVECPFNELDENECEYGFQPSAPPVSETDIELSETHIEKRTDTLITQPMRVTSNLSLLVSTVQRATFCSFAQDPQQLLQALNKSDQTKRDDPPPAQFSTVPCHSKELINLLQIKQPNMLRPLKFCRLPILCPHVDCGRMFHISEFKNHLMLEHPSLPIERIYPGRARTFYLDTRVTLLNNTKCNMVYFVNDKFNDKNCNSKLPNLFPVLVMTARLHMPEFLAANNNYLMQSTKSSIGGPDTEIFLIWLTSVKPQDMQIIGTIAVWPTNRDPLIEYLTVQTNEVYDIHLDQRLQSIYNSNRALTLSGNYVNRITEGGKYLLPAQVLIH</sequence>
<dbReference type="HOGENOM" id="CLU_382755_0_0_1"/>
<dbReference type="InParanoid" id="B4J1R2"/>
<keyword evidence="5" id="KW-1185">Reference proteome</keyword>
<evidence type="ECO:0000313" key="5">
    <source>
        <dbReference type="Proteomes" id="UP000001070"/>
    </source>
</evidence>
<dbReference type="eggNOG" id="ENOG502SSZE">
    <property type="taxonomic scope" value="Eukaryota"/>
</dbReference>
<feature type="region of interest" description="Disordered" evidence="2">
    <location>
        <begin position="79"/>
        <end position="103"/>
    </location>
</feature>
<feature type="domain" description="DUF4729" evidence="3">
    <location>
        <begin position="527"/>
        <end position="710"/>
    </location>
</feature>
<accession>B4J1R2</accession>
<dbReference type="Proteomes" id="UP000001070">
    <property type="component" value="Unassembled WGS sequence"/>
</dbReference>
<evidence type="ECO:0000259" key="3">
    <source>
        <dbReference type="Pfam" id="PF15866"/>
    </source>
</evidence>
<dbReference type="STRING" id="7222.B4J1R2"/>
<dbReference type="PhylomeDB" id="B4J1R2"/>
<dbReference type="Pfam" id="PF15866">
    <property type="entry name" value="DUF4729"/>
    <property type="match status" value="1"/>
</dbReference>
<feature type="compositionally biased region" description="Basic and acidic residues" evidence="2">
    <location>
        <begin position="152"/>
        <end position="168"/>
    </location>
</feature>
<dbReference type="SMR" id="B4J1R2"/>
<reference evidence="4 5" key="1">
    <citation type="journal article" date="2007" name="Nature">
        <title>Evolution of genes and genomes on the Drosophila phylogeny.</title>
        <authorList>
            <consortium name="Drosophila 12 Genomes Consortium"/>
            <person name="Clark A.G."/>
            <person name="Eisen M.B."/>
            <person name="Smith D.R."/>
            <person name="Bergman C.M."/>
            <person name="Oliver B."/>
            <person name="Markow T.A."/>
            <person name="Kaufman T.C."/>
            <person name="Kellis M."/>
            <person name="Gelbart W."/>
            <person name="Iyer V.N."/>
            <person name="Pollard D.A."/>
            <person name="Sackton T.B."/>
            <person name="Larracuente A.M."/>
            <person name="Singh N.D."/>
            <person name="Abad J.P."/>
            <person name="Abt D.N."/>
            <person name="Adryan B."/>
            <person name="Aguade M."/>
            <person name="Akashi H."/>
            <person name="Anderson W.W."/>
            <person name="Aquadro C.F."/>
            <person name="Ardell D.H."/>
            <person name="Arguello R."/>
            <person name="Artieri C.G."/>
            <person name="Barbash D.A."/>
            <person name="Barker D."/>
            <person name="Barsanti P."/>
            <person name="Batterham P."/>
            <person name="Batzoglou S."/>
            <person name="Begun D."/>
            <person name="Bhutkar A."/>
            <person name="Blanco E."/>
            <person name="Bosak S.A."/>
            <person name="Bradley R.K."/>
            <person name="Brand A.D."/>
            <person name="Brent M.R."/>
            <person name="Brooks A.N."/>
            <person name="Brown R.H."/>
            <person name="Butlin R.K."/>
            <person name="Caggese C."/>
            <person name="Calvi B.R."/>
            <person name="Bernardo de Carvalho A."/>
            <person name="Caspi A."/>
            <person name="Castrezana S."/>
            <person name="Celniker S.E."/>
            <person name="Chang J.L."/>
            <person name="Chapple C."/>
            <person name="Chatterji S."/>
            <person name="Chinwalla A."/>
            <person name="Civetta A."/>
            <person name="Clifton S.W."/>
            <person name="Comeron J.M."/>
            <person name="Costello J.C."/>
            <person name="Coyne J.A."/>
            <person name="Daub J."/>
            <person name="David R.G."/>
            <person name="Delcher A.L."/>
            <person name="Delehaunty K."/>
            <person name="Do C.B."/>
            <person name="Ebling H."/>
            <person name="Edwards K."/>
            <person name="Eickbush T."/>
            <person name="Evans J.D."/>
            <person name="Filipski A."/>
            <person name="Findeiss S."/>
            <person name="Freyhult E."/>
            <person name="Fulton L."/>
            <person name="Fulton R."/>
            <person name="Garcia A.C."/>
            <person name="Gardiner A."/>
            <person name="Garfield D.A."/>
            <person name="Garvin B.E."/>
            <person name="Gibson G."/>
            <person name="Gilbert D."/>
            <person name="Gnerre S."/>
            <person name="Godfrey J."/>
            <person name="Good R."/>
            <person name="Gotea V."/>
            <person name="Gravely B."/>
            <person name="Greenberg A.J."/>
            <person name="Griffiths-Jones S."/>
            <person name="Gross S."/>
            <person name="Guigo R."/>
            <person name="Gustafson E.A."/>
            <person name="Haerty W."/>
            <person name="Hahn M.W."/>
            <person name="Halligan D.L."/>
            <person name="Halpern A.L."/>
            <person name="Halter G.M."/>
            <person name="Han M.V."/>
            <person name="Heger A."/>
            <person name="Hillier L."/>
            <person name="Hinrichs A.S."/>
            <person name="Holmes I."/>
            <person name="Hoskins R.A."/>
            <person name="Hubisz M.J."/>
            <person name="Hultmark D."/>
            <person name="Huntley M.A."/>
            <person name="Jaffe D.B."/>
            <person name="Jagadeeshan S."/>
            <person name="Jeck W.R."/>
            <person name="Johnson J."/>
            <person name="Jones C.D."/>
            <person name="Jordan W.C."/>
            <person name="Karpen G.H."/>
            <person name="Kataoka E."/>
            <person name="Keightley P.D."/>
            <person name="Kheradpour P."/>
            <person name="Kirkness E.F."/>
            <person name="Koerich L.B."/>
            <person name="Kristiansen K."/>
            <person name="Kudrna D."/>
            <person name="Kulathinal R.J."/>
            <person name="Kumar S."/>
            <person name="Kwok R."/>
            <person name="Lander E."/>
            <person name="Langley C.H."/>
            <person name="Lapoint R."/>
            <person name="Lazzaro B.P."/>
            <person name="Lee S.J."/>
            <person name="Levesque L."/>
            <person name="Li R."/>
            <person name="Lin C.F."/>
            <person name="Lin M.F."/>
            <person name="Lindblad-Toh K."/>
            <person name="Llopart A."/>
            <person name="Long M."/>
            <person name="Low L."/>
            <person name="Lozovsky E."/>
            <person name="Lu J."/>
            <person name="Luo M."/>
            <person name="Machado C.A."/>
            <person name="Makalowski W."/>
            <person name="Marzo M."/>
            <person name="Matsuda M."/>
            <person name="Matzkin L."/>
            <person name="McAllister B."/>
            <person name="McBride C.S."/>
            <person name="McKernan B."/>
            <person name="McKernan K."/>
            <person name="Mendez-Lago M."/>
            <person name="Minx P."/>
            <person name="Mollenhauer M.U."/>
            <person name="Montooth K."/>
            <person name="Mount S.M."/>
            <person name="Mu X."/>
            <person name="Myers E."/>
            <person name="Negre B."/>
            <person name="Newfeld S."/>
            <person name="Nielsen R."/>
            <person name="Noor M.A."/>
            <person name="O'Grady P."/>
            <person name="Pachter L."/>
            <person name="Papaceit M."/>
            <person name="Parisi M.J."/>
            <person name="Parisi M."/>
            <person name="Parts L."/>
            <person name="Pedersen J.S."/>
            <person name="Pesole G."/>
            <person name="Phillippy A.M."/>
            <person name="Ponting C.P."/>
            <person name="Pop M."/>
            <person name="Porcelli D."/>
            <person name="Powell J.R."/>
            <person name="Prohaska S."/>
            <person name="Pruitt K."/>
            <person name="Puig M."/>
            <person name="Quesneville H."/>
            <person name="Ram K.R."/>
            <person name="Rand D."/>
            <person name="Rasmussen M.D."/>
            <person name="Reed L.K."/>
            <person name="Reenan R."/>
            <person name="Reily A."/>
            <person name="Remington K.A."/>
            <person name="Rieger T.T."/>
            <person name="Ritchie M.G."/>
            <person name="Robin C."/>
            <person name="Rogers Y.H."/>
            <person name="Rohde C."/>
            <person name="Rozas J."/>
            <person name="Rubenfield M.J."/>
            <person name="Ruiz A."/>
            <person name="Russo S."/>
            <person name="Salzberg S.L."/>
            <person name="Sanchez-Gracia A."/>
            <person name="Saranga D.J."/>
            <person name="Sato H."/>
            <person name="Schaeffer S.W."/>
            <person name="Schatz M.C."/>
            <person name="Schlenke T."/>
            <person name="Schwartz R."/>
            <person name="Segarra C."/>
            <person name="Singh R.S."/>
            <person name="Sirot L."/>
            <person name="Sirota M."/>
            <person name="Sisneros N.B."/>
            <person name="Smith C.D."/>
            <person name="Smith T.F."/>
            <person name="Spieth J."/>
            <person name="Stage D.E."/>
            <person name="Stark A."/>
            <person name="Stephan W."/>
            <person name="Strausberg R.L."/>
            <person name="Strempel S."/>
            <person name="Sturgill D."/>
            <person name="Sutton G."/>
            <person name="Sutton G.G."/>
            <person name="Tao W."/>
            <person name="Teichmann S."/>
            <person name="Tobari Y.N."/>
            <person name="Tomimura Y."/>
            <person name="Tsolas J.M."/>
            <person name="Valente V.L."/>
            <person name="Venter E."/>
            <person name="Venter J.C."/>
            <person name="Vicario S."/>
            <person name="Vieira F.G."/>
            <person name="Vilella A.J."/>
            <person name="Villasante A."/>
            <person name="Walenz B."/>
            <person name="Wang J."/>
            <person name="Wasserman M."/>
            <person name="Watts T."/>
            <person name="Wilson D."/>
            <person name="Wilson R.K."/>
            <person name="Wing R.A."/>
            <person name="Wolfner M.F."/>
            <person name="Wong A."/>
            <person name="Wong G.K."/>
            <person name="Wu C.I."/>
            <person name="Wu G."/>
            <person name="Yamamoto D."/>
            <person name="Yang H.P."/>
            <person name="Yang S.P."/>
            <person name="Yorke J.A."/>
            <person name="Yoshida K."/>
            <person name="Zdobnov E."/>
            <person name="Zhang P."/>
            <person name="Zhang Y."/>
            <person name="Zimin A.V."/>
            <person name="Baldwin J."/>
            <person name="Abdouelleil A."/>
            <person name="Abdulkadir J."/>
            <person name="Abebe A."/>
            <person name="Abera B."/>
            <person name="Abreu J."/>
            <person name="Acer S.C."/>
            <person name="Aftuck L."/>
            <person name="Alexander A."/>
            <person name="An P."/>
            <person name="Anderson E."/>
            <person name="Anderson S."/>
            <person name="Arachi H."/>
            <person name="Azer M."/>
            <person name="Bachantsang P."/>
            <person name="Barry A."/>
            <person name="Bayul T."/>
            <person name="Berlin A."/>
            <person name="Bessette D."/>
            <person name="Bloom T."/>
            <person name="Blye J."/>
            <person name="Boguslavskiy L."/>
            <person name="Bonnet C."/>
            <person name="Boukhgalter B."/>
            <person name="Bourzgui I."/>
            <person name="Brown A."/>
            <person name="Cahill P."/>
            <person name="Channer S."/>
            <person name="Cheshatsang Y."/>
            <person name="Chuda L."/>
            <person name="Citroen M."/>
            <person name="Collymore A."/>
            <person name="Cooke P."/>
            <person name="Costello M."/>
            <person name="D'Aco K."/>
            <person name="Daza R."/>
            <person name="De Haan G."/>
            <person name="DeGray S."/>
            <person name="DeMaso C."/>
            <person name="Dhargay N."/>
            <person name="Dooley K."/>
            <person name="Dooley E."/>
            <person name="Doricent M."/>
            <person name="Dorje P."/>
            <person name="Dorjee K."/>
            <person name="Dupes A."/>
            <person name="Elong R."/>
            <person name="Falk J."/>
            <person name="Farina A."/>
            <person name="Faro S."/>
            <person name="Ferguson D."/>
            <person name="Fisher S."/>
            <person name="Foley C.D."/>
            <person name="Franke A."/>
            <person name="Friedrich D."/>
            <person name="Gadbois L."/>
            <person name="Gearin G."/>
            <person name="Gearin C.R."/>
            <person name="Giannoukos G."/>
            <person name="Goode T."/>
            <person name="Graham J."/>
            <person name="Grandbois E."/>
            <person name="Grewal S."/>
            <person name="Gyaltsen K."/>
            <person name="Hafez N."/>
            <person name="Hagos B."/>
            <person name="Hall J."/>
            <person name="Henson C."/>
            <person name="Hollinger A."/>
            <person name="Honan T."/>
            <person name="Huard M.D."/>
            <person name="Hughes L."/>
            <person name="Hurhula B."/>
            <person name="Husby M.E."/>
            <person name="Kamat A."/>
            <person name="Kanga B."/>
            <person name="Kashin S."/>
            <person name="Khazanovich D."/>
            <person name="Kisner P."/>
            <person name="Lance K."/>
            <person name="Lara M."/>
            <person name="Lee W."/>
            <person name="Lennon N."/>
            <person name="Letendre F."/>
            <person name="LeVine R."/>
            <person name="Lipovsky A."/>
            <person name="Liu X."/>
            <person name="Liu J."/>
            <person name="Liu S."/>
            <person name="Lokyitsang T."/>
            <person name="Lokyitsang Y."/>
            <person name="Lubonja R."/>
            <person name="Lui A."/>
            <person name="MacDonald P."/>
            <person name="Magnisalis V."/>
            <person name="Maru K."/>
            <person name="Matthews C."/>
            <person name="McCusker W."/>
            <person name="McDonough S."/>
            <person name="Mehta T."/>
            <person name="Meldrim J."/>
            <person name="Meneus L."/>
            <person name="Mihai O."/>
            <person name="Mihalev A."/>
            <person name="Mihova T."/>
            <person name="Mittelman R."/>
            <person name="Mlenga V."/>
            <person name="Montmayeur A."/>
            <person name="Mulrain L."/>
            <person name="Navidi A."/>
            <person name="Naylor J."/>
            <person name="Negash T."/>
            <person name="Nguyen T."/>
            <person name="Nguyen N."/>
            <person name="Nicol R."/>
            <person name="Norbu C."/>
            <person name="Norbu N."/>
            <person name="Novod N."/>
            <person name="O'Neill B."/>
            <person name="Osman S."/>
            <person name="Markiewicz E."/>
            <person name="Oyono O.L."/>
            <person name="Patti C."/>
            <person name="Phunkhang P."/>
            <person name="Pierre F."/>
            <person name="Priest M."/>
            <person name="Raghuraman S."/>
            <person name="Rege F."/>
            <person name="Reyes R."/>
            <person name="Rise C."/>
            <person name="Rogov P."/>
            <person name="Ross K."/>
            <person name="Ryan E."/>
            <person name="Settipalli S."/>
            <person name="Shea T."/>
            <person name="Sherpa N."/>
            <person name="Shi L."/>
            <person name="Shih D."/>
            <person name="Sparrow T."/>
            <person name="Spaulding J."/>
            <person name="Stalker J."/>
            <person name="Stange-Thomann N."/>
            <person name="Stavropoulos S."/>
            <person name="Stone C."/>
            <person name="Strader C."/>
            <person name="Tesfaye S."/>
            <person name="Thomson T."/>
            <person name="Thoulutsang Y."/>
            <person name="Thoulutsang D."/>
            <person name="Topham K."/>
            <person name="Topping I."/>
            <person name="Tsamla T."/>
            <person name="Vassiliev H."/>
            <person name="Vo A."/>
            <person name="Wangchuk T."/>
            <person name="Wangdi T."/>
            <person name="Weiand M."/>
            <person name="Wilkinson J."/>
            <person name="Wilson A."/>
            <person name="Yadav S."/>
            <person name="Young G."/>
            <person name="Yu Q."/>
            <person name="Zembek L."/>
            <person name="Zhong D."/>
            <person name="Zimmer A."/>
            <person name="Zwirko Z."/>
            <person name="Jaffe D.B."/>
            <person name="Alvarez P."/>
            <person name="Brockman W."/>
            <person name="Butler J."/>
            <person name="Chin C."/>
            <person name="Gnerre S."/>
            <person name="Grabherr M."/>
            <person name="Kleber M."/>
            <person name="Mauceli E."/>
            <person name="MacCallum I."/>
        </authorList>
    </citation>
    <scope>NUCLEOTIDE SEQUENCE [LARGE SCALE GENOMIC DNA]</scope>
    <source>
        <strain evidence="5">Tucson 15287-2541.00</strain>
    </source>
</reference>
<dbReference type="AlphaFoldDB" id="B4J1R2"/>
<dbReference type="OMA" id="CNMVYFV"/>
<organism evidence="5">
    <name type="scientific">Drosophila grimshawi</name>
    <name type="common">Hawaiian fruit fly</name>
    <name type="synonym">Idiomyia grimshawi</name>
    <dbReference type="NCBI Taxonomy" id="7222"/>
    <lineage>
        <taxon>Eukaryota</taxon>
        <taxon>Metazoa</taxon>
        <taxon>Ecdysozoa</taxon>
        <taxon>Arthropoda</taxon>
        <taxon>Hexapoda</taxon>
        <taxon>Insecta</taxon>
        <taxon>Pterygota</taxon>
        <taxon>Neoptera</taxon>
        <taxon>Endopterygota</taxon>
        <taxon>Diptera</taxon>
        <taxon>Brachycera</taxon>
        <taxon>Muscomorpha</taxon>
        <taxon>Ephydroidea</taxon>
        <taxon>Drosophilidae</taxon>
        <taxon>Drosophila</taxon>
        <taxon>Hawaiian Drosophila</taxon>
    </lineage>
</organism>
<dbReference type="EMBL" id="CH916366">
    <property type="protein sequence ID" value="EDV96982.1"/>
    <property type="molecule type" value="Genomic_DNA"/>
</dbReference>
<gene>
    <name evidence="4" type="primary">Dgri\GH14920</name>
    <name evidence="4" type="ORF">Dgri_GH14920</name>
</gene>
<feature type="region of interest" description="Disordered" evidence="2">
    <location>
        <begin position="137"/>
        <end position="168"/>
    </location>
</feature>
<proteinExistence type="predicted"/>
<evidence type="ECO:0000256" key="1">
    <source>
        <dbReference type="SAM" id="Coils"/>
    </source>
</evidence>
<keyword evidence="1" id="KW-0175">Coiled coil</keyword>
<dbReference type="OrthoDB" id="7967959at2759"/>
<feature type="coiled-coil region" evidence="1">
    <location>
        <begin position="283"/>
        <end position="333"/>
    </location>
</feature>
<name>B4J1R2_DROGR</name>
<evidence type="ECO:0000256" key="2">
    <source>
        <dbReference type="SAM" id="MobiDB-lite"/>
    </source>
</evidence>
<feature type="region of interest" description="Disordered" evidence="2">
    <location>
        <begin position="340"/>
        <end position="359"/>
    </location>
</feature>
<dbReference type="InterPro" id="IPR031732">
    <property type="entry name" value="DUF4729"/>
</dbReference>
<evidence type="ECO:0000313" key="4">
    <source>
        <dbReference type="EMBL" id="EDV96982.1"/>
    </source>
</evidence>
<protein>
    <submittedName>
        <fullName evidence="4">GH14920</fullName>
    </submittedName>
</protein>